<feature type="region of interest" description="Disordered" evidence="1">
    <location>
        <begin position="36"/>
        <end position="58"/>
    </location>
</feature>
<evidence type="ECO:0000313" key="3">
    <source>
        <dbReference type="EMBL" id="MDQ2588075.1"/>
    </source>
</evidence>
<dbReference type="Pfam" id="PF09346">
    <property type="entry name" value="SMI1_KNR4"/>
    <property type="match status" value="1"/>
</dbReference>
<proteinExistence type="predicted"/>
<protein>
    <recommendedName>
        <fullName evidence="2">Knr4/Smi1-like domain-containing protein</fullName>
    </recommendedName>
</protein>
<gene>
    <name evidence="3" type="ORF">CKY47_29745</name>
</gene>
<dbReference type="InterPro" id="IPR051873">
    <property type="entry name" value="KNR4/SMI1_regulator"/>
</dbReference>
<dbReference type="InterPro" id="IPR037883">
    <property type="entry name" value="Knr4/Smi1-like_sf"/>
</dbReference>
<feature type="compositionally biased region" description="Basic and acidic residues" evidence="1">
    <location>
        <begin position="36"/>
        <end position="48"/>
    </location>
</feature>
<accession>A0ABU0X7G2</accession>
<dbReference type="PANTHER" id="PTHR47432">
    <property type="entry name" value="CELL WALL ASSEMBLY REGULATOR SMI1"/>
    <property type="match status" value="1"/>
</dbReference>
<dbReference type="Proteomes" id="UP001225605">
    <property type="component" value="Unassembled WGS sequence"/>
</dbReference>
<organism evidence="3 4">
    <name type="scientific">Saccharothrix yanglingensis</name>
    <dbReference type="NCBI Taxonomy" id="659496"/>
    <lineage>
        <taxon>Bacteria</taxon>
        <taxon>Bacillati</taxon>
        <taxon>Actinomycetota</taxon>
        <taxon>Actinomycetes</taxon>
        <taxon>Pseudonocardiales</taxon>
        <taxon>Pseudonocardiaceae</taxon>
        <taxon>Saccharothrix</taxon>
    </lineage>
</organism>
<dbReference type="SMART" id="SM00860">
    <property type="entry name" value="SMI1_KNR4"/>
    <property type="match status" value="1"/>
</dbReference>
<feature type="domain" description="Knr4/Smi1-like" evidence="2">
    <location>
        <begin position="151"/>
        <end position="292"/>
    </location>
</feature>
<evidence type="ECO:0000313" key="4">
    <source>
        <dbReference type="Proteomes" id="UP001225605"/>
    </source>
</evidence>
<comment type="caution">
    <text evidence="3">The sequence shown here is derived from an EMBL/GenBank/DDBJ whole genome shotgun (WGS) entry which is preliminary data.</text>
</comment>
<dbReference type="InterPro" id="IPR018958">
    <property type="entry name" value="Knr4/Smi1-like_dom"/>
</dbReference>
<dbReference type="SUPFAM" id="SSF160631">
    <property type="entry name" value="SMI1/KNR4-like"/>
    <property type="match status" value="1"/>
</dbReference>
<sequence>MDDVLVELSRALFGRAEGDWRQIVYRASFDEGGISSREEVEGDGKLGREPGGSGAGPDEALVGRFGAAVLELRVNPDRTYEALVVRDLSQHTAYLPPSYVRVLDPARRPPAALPASALPPVGDPARVPGLVAEYAALFESITGAAAPTEPPATEHALAEVEDRFDVVLPADLRALYLLGDGTARPPGPFGLPLLPLARIEDAREAMEWTDGFRTGHPDDWEEEVAYEGPADAVRIGWWHPGWVPVASNGHLLFLVVDLAPGPTGRPGQVLLADTQNGFLRYLAPSVTAWLEQVLDQIKAGEYRLLPGGDGFAPTWPHPPRTELSLSLEGTDLATALSSVEGLDEVRTVTLRHATGADLTPLAALLRLRHVSVTASEIDLAPLAGLPLRTARVEGGAVVEVPAWSGLVTLGLGGATPANLDSLPAAAYLVLHDDQWRLLPDPPEGLVAAKLTGQGSLARAVEWAAWLGAPVPAEVLRGTF</sequence>
<dbReference type="Gene3D" id="3.40.1580.10">
    <property type="entry name" value="SMI1/KNR4-like"/>
    <property type="match status" value="1"/>
</dbReference>
<keyword evidence="4" id="KW-1185">Reference proteome</keyword>
<evidence type="ECO:0000259" key="2">
    <source>
        <dbReference type="SMART" id="SM00860"/>
    </source>
</evidence>
<evidence type="ECO:0000256" key="1">
    <source>
        <dbReference type="SAM" id="MobiDB-lite"/>
    </source>
</evidence>
<dbReference type="RefSeq" id="WP_306749712.1">
    <property type="nucleotide sequence ID" value="NZ_NSDM01000015.1"/>
</dbReference>
<dbReference type="EMBL" id="NSDM01000015">
    <property type="protein sequence ID" value="MDQ2588075.1"/>
    <property type="molecule type" value="Genomic_DNA"/>
</dbReference>
<reference evidence="3 4" key="1">
    <citation type="submission" date="2017-06" db="EMBL/GenBank/DDBJ databases">
        <title>Cultured bacterium strain Saccharothrix yanglingensis Hhs.015.</title>
        <authorList>
            <person name="Xia Y."/>
        </authorList>
    </citation>
    <scope>NUCLEOTIDE SEQUENCE [LARGE SCALE GENOMIC DNA]</scope>
    <source>
        <strain evidence="3 4">Hhs.015</strain>
    </source>
</reference>
<dbReference type="PANTHER" id="PTHR47432:SF1">
    <property type="entry name" value="CELL WALL ASSEMBLY REGULATOR SMI1"/>
    <property type="match status" value="1"/>
</dbReference>
<name>A0ABU0X7G2_9PSEU</name>